<accession>R7QJV0</accession>
<protein>
    <submittedName>
        <fullName evidence="1">Uncharacterized protein</fullName>
    </submittedName>
</protein>
<dbReference type="EMBL" id="HG001891">
    <property type="protein sequence ID" value="CDF37993.1"/>
    <property type="molecule type" value="Genomic_DNA"/>
</dbReference>
<dbReference type="Proteomes" id="UP000012073">
    <property type="component" value="Unassembled WGS sequence"/>
</dbReference>
<dbReference type="RefSeq" id="XP_005717862.1">
    <property type="nucleotide sequence ID" value="XM_005717805.1"/>
</dbReference>
<proteinExistence type="predicted"/>
<evidence type="ECO:0000313" key="2">
    <source>
        <dbReference type="Proteomes" id="UP000012073"/>
    </source>
</evidence>
<keyword evidence="2" id="KW-1185">Reference proteome</keyword>
<dbReference type="KEGG" id="ccp:CHC_T00000504001"/>
<dbReference type="AlphaFoldDB" id="R7QJV0"/>
<organism evidence="1 2">
    <name type="scientific">Chondrus crispus</name>
    <name type="common">Carrageen Irish moss</name>
    <name type="synonym">Polymorpha crispa</name>
    <dbReference type="NCBI Taxonomy" id="2769"/>
    <lineage>
        <taxon>Eukaryota</taxon>
        <taxon>Rhodophyta</taxon>
        <taxon>Florideophyceae</taxon>
        <taxon>Rhodymeniophycidae</taxon>
        <taxon>Gigartinales</taxon>
        <taxon>Gigartinaceae</taxon>
        <taxon>Chondrus</taxon>
    </lineage>
</organism>
<dbReference type="GeneID" id="17325581"/>
<sequence length="106" mass="11769">MPIRTKTSFSISIIHPCNLRQSANDNSCLSADYQCLLWQLLHQIPRPTCTLILMYVSETCSPCGHKSIRRVSYLKSAKSTGHFPTASCHGICSCLRTCQTLLPAVL</sequence>
<gene>
    <name evidence="1" type="ORF">CHC_T00000504001</name>
</gene>
<name>R7QJV0_CHOCR</name>
<dbReference type="Gramene" id="CDF37993">
    <property type="protein sequence ID" value="CDF37993"/>
    <property type="gene ID" value="CHC_T00000504001"/>
</dbReference>
<reference evidence="2" key="1">
    <citation type="journal article" date="2013" name="Proc. Natl. Acad. Sci. U.S.A.">
        <title>Genome structure and metabolic features in the red seaweed Chondrus crispus shed light on evolution of the Archaeplastida.</title>
        <authorList>
            <person name="Collen J."/>
            <person name="Porcel B."/>
            <person name="Carre W."/>
            <person name="Ball S.G."/>
            <person name="Chaparro C."/>
            <person name="Tonon T."/>
            <person name="Barbeyron T."/>
            <person name="Michel G."/>
            <person name="Noel B."/>
            <person name="Valentin K."/>
            <person name="Elias M."/>
            <person name="Artiguenave F."/>
            <person name="Arun A."/>
            <person name="Aury J.M."/>
            <person name="Barbosa-Neto J.F."/>
            <person name="Bothwell J.H."/>
            <person name="Bouget F.Y."/>
            <person name="Brillet L."/>
            <person name="Cabello-Hurtado F."/>
            <person name="Capella-Gutierrez S."/>
            <person name="Charrier B."/>
            <person name="Cladiere L."/>
            <person name="Cock J.M."/>
            <person name="Coelho S.M."/>
            <person name="Colleoni C."/>
            <person name="Czjzek M."/>
            <person name="Da Silva C."/>
            <person name="Delage L."/>
            <person name="Denoeud F."/>
            <person name="Deschamps P."/>
            <person name="Dittami S.M."/>
            <person name="Gabaldon T."/>
            <person name="Gachon C.M."/>
            <person name="Groisillier A."/>
            <person name="Herve C."/>
            <person name="Jabbari K."/>
            <person name="Katinka M."/>
            <person name="Kloareg B."/>
            <person name="Kowalczyk N."/>
            <person name="Labadie K."/>
            <person name="Leblanc C."/>
            <person name="Lopez P.J."/>
            <person name="McLachlan D.H."/>
            <person name="Meslet-Cladiere L."/>
            <person name="Moustafa A."/>
            <person name="Nehr Z."/>
            <person name="Nyvall Collen P."/>
            <person name="Panaud O."/>
            <person name="Partensky F."/>
            <person name="Poulain J."/>
            <person name="Rensing S.A."/>
            <person name="Rousvoal S."/>
            <person name="Samson G."/>
            <person name="Symeonidi A."/>
            <person name="Weissenbach J."/>
            <person name="Zambounis A."/>
            <person name="Wincker P."/>
            <person name="Boyen C."/>
        </authorList>
    </citation>
    <scope>NUCLEOTIDE SEQUENCE [LARGE SCALE GENOMIC DNA]</scope>
    <source>
        <strain evidence="2">cv. Stackhouse</strain>
    </source>
</reference>
<evidence type="ECO:0000313" key="1">
    <source>
        <dbReference type="EMBL" id="CDF37993.1"/>
    </source>
</evidence>